<keyword evidence="2" id="KW-1185">Reference proteome</keyword>
<dbReference type="Proteomes" id="UP000694425">
    <property type="component" value="Unplaced"/>
</dbReference>
<dbReference type="AlphaFoldDB" id="A0A8C7A1H3"/>
<organism evidence="1 2">
    <name type="scientific">Neovison vison</name>
    <name type="common">American mink</name>
    <name type="synonym">Mustela vison</name>
    <dbReference type="NCBI Taxonomy" id="452646"/>
    <lineage>
        <taxon>Eukaryota</taxon>
        <taxon>Metazoa</taxon>
        <taxon>Chordata</taxon>
        <taxon>Craniata</taxon>
        <taxon>Vertebrata</taxon>
        <taxon>Euteleostomi</taxon>
        <taxon>Mammalia</taxon>
        <taxon>Eutheria</taxon>
        <taxon>Laurasiatheria</taxon>
        <taxon>Carnivora</taxon>
        <taxon>Caniformia</taxon>
        <taxon>Musteloidea</taxon>
        <taxon>Mustelidae</taxon>
        <taxon>Mustelinae</taxon>
        <taxon>Neogale</taxon>
    </lineage>
</organism>
<reference evidence="1" key="2">
    <citation type="submission" date="2025-09" db="UniProtKB">
        <authorList>
            <consortium name="Ensembl"/>
        </authorList>
    </citation>
    <scope>IDENTIFICATION</scope>
</reference>
<dbReference type="Ensembl" id="ENSNVIT00000001748.1">
    <property type="protein sequence ID" value="ENSNVIP00000001508.1"/>
    <property type="gene ID" value="ENSNVIG00000001235.1"/>
</dbReference>
<evidence type="ECO:0000313" key="2">
    <source>
        <dbReference type="Proteomes" id="UP000694425"/>
    </source>
</evidence>
<protein>
    <submittedName>
        <fullName evidence="1">Uncharacterized protein</fullName>
    </submittedName>
</protein>
<sequence>IGKTELIQKAKLTESIWRVIWIACGDGTKQTIDNSQGDHQETFFFLKILFIYLTQRDYKQAERQAERERRRQAPC</sequence>
<name>A0A8C7A1H3_NEOVI</name>
<proteinExistence type="predicted"/>
<reference evidence="1" key="1">
    <citation type="submission" date="2025-08" db="UniProtKB">
        <authorList>
            <consortium name="Ensembl"/>
        </authorList>
    </citation>
    <scope>IDENTIFICATION</scope>
</reference>
<accession>A0A8C7A1H3</accession>
<evidence type="ECO:0000313" key="1">
    <source>
        <dbReference type="Ensembl" id="ENSNVIP00000001508.1"/>
    </source>
</evidence>